<protein>
    <recommendedName>
        <fullName evidence="3">Secreted protein</fullName>
    </recommendedName>
</protein>
<evidence type="ECO:0000313" key="2">
    <source>
        <dbReference type="Proteomes" id="UP001500552"/>
    </source>
</evidence>
<dbReference type="Proteomes" id="UP001500552">
    <property type="component" value="Unassembled WGS sequence"/>
</dbReference>
<comment type="caution">
    <text evidence="1">The sequence shown here is derived from an EMBL/GenBank/DDBJ whole genome shotgun (WGS) entry which is preliminary data.</text>
</comment>
<sequence length="126" mass="14183">MKRFVLIVLALGVMAHQLSFTGTYLLYRANRSYIISQLCEQRQVPGSGCKGKCYLQKQLKKNVQREQQLPPTQKIATPDLALMPEAFRLTGATPTPALQEVRMPFSLCFYVSSPAKGIFHPPRRTA</sequence>
<accession>A0ABP8M3H9</accession>
<proteinExistence type="predicted"/>
<evidence type="ECO:0008006" key="3">
    <source>
        <dbReference type="Google" id="ProtNLM"/>
    </source>
</evidence>
<name>A0ABP8M3H9_9BACT</name>
<dbReference type="EMBL" id="BAABHC010000029">
    <property type="protein sequence ID" value="GAA4442631.1"/>
    <property type="molecule type" value="Genomic_DNA"/>
</dbReference>
<keyword evidence="2" id="KW-1185">Reference proteome</keyword>
<dbReference type="RefSeq" id="WP_345162154.1">
    <property type="nucleotide sequence ID" value="NZ_BAABHC010000029.1"/>
</dbReference>
<organism evidence="1 2">
    <name type="scientific">Pontibacter saemangeumensis</name>
    <dbReference type="NCBI Taxonomy" id="1084525"/>
    <lineage>
        <taxon>Bacteria</taxon>
        <taxon>Pseudomonadati</taxon>
        <taxon>Bacteroidota</taxon>
        <taxon>Cytophagia</taxon>
        <taxon>Cytophagales</taxon>
        <taxon>Hymenobacteraceae</taxon>
        <taxon>Pontibacter</taxon>
    </lineage>
</organism>
<reference evidence="2" key="1">
    <citation type="journal article" date="2019" name="Int. J. Syst. Evol. Microbiol.">
        <title>The Global Catalogue of Microorganisms (GCM) 10K type strain sequencing project: providing services to taxonomists for standard genome sequencing and annotation.</title>
        <authorList>
            <consortium name="The Broad Institute Genomics Platform"/>
            <consortium name="The Broad Institute Genome Sequencing Center for Infectious Disease"/>
            <person name="Wu L."/>
            <person name="Ma J."/>
        </authorList>
    </citation>
    <scope>NUCLEOTIDE SEQUENCE [LARGE SCALE GENOMIC DNA]</scope>
    <source>
        <strain evidence="2">JCM 17926</strain>
    </source>
</reference>
<evidence type="ECO:0000313" key="1">
    <source>
        <dbReference type="EMBL" id="GAA4442631.1"/>
    </source>
</evidence>
<gene>
    <name evidence="1" type="ORF">GCM10023188_42560</name>
</gene>